<sequence length="83" mass="9050">MYRVLPGLVCHVGNGGWLSSPTPPQWWDEACCIALPRDQTSAVSNTKEEEAGKLRQGALLLRQVAVEVFEAAKGWRSTAGILK</sequence>
<keyword evidence="2" id="KW-1185">Reference proteome</keyword>
<dbReference type="AlphaFoldDB" id="A0A0D9X7K8"/>
<dbReference type="EnsemblPlants" id="LPERR08G11360.1">
    <property type="protein sequence ID" value="LPERR08G11360.1"/>
    <property type="gene ID" value="LPERR08G11360"/>
</dbReference>
<evidence type="ECO:0000313" key="1">
    <source>
        <dbReference type="EnsemblPlants" id="LPERR08G11360.1"/>
    </source>
</evidence>
<evidence type="ECO:0000313" key="2">
    <source>
        <dbReference type="Proteomes" id="UP000032180"/>
    </source>
</evidence>
<reference evidence="2" key="2">
    <citation type="submission" date="2013-12" db="EMBL/GenBank/DDBJ databases">
        <authorList>
            <person name="Yu Y."/>
            <person name="Lee S."/>
            <person name="de Baynast K."/>
            <person name="Wissotski M."/>
            <person name="Liu L."/>
            <person name="Talag J."/>
            <person name="Goicoechea J."/>
            <person name="Angelova A."/>
            <person name="Jetty R."/>
            <person name="Kudrna D."/>
            <person name="Golser W."/>
            <person name="Rivera L."/>
            <person name="Zhang J."/>
            <person name="Wing R."/>
        </authorList>
    </citation>
    <scope>NUCLEOTIDE SEQUENCE</scope>
</reference>
<reference evidence="1" key="3">
    <citation type="submission" date="2015-04" db="UniProtKB">
        <authorList>
            <consortium name="EnsemblPlants"/>
        </authorList>
    </citation>
    <scope>IDENTIFICATION</scope>
</reference>
<dbReference type="Proteomes" id="UP000032180">
    <property type="component" value="Chromosome 8"/>
</dbReference>
<name>A0A0D9X7K8_9ORYZ</name>
<proteinExistence type="predicted"/>
<protein>
    <submittedName>
        <fullName evidence="1">Uncharacterized protein</fullName>
    </submittedName>
</protein>
<dbReference type="Gramene" id="LPERR08G11360.1">
    <property type="protein sequence ID" value="LPERR08G11360.1"/>
    <property type="gene ID" value="LPERR08G11360"/>
</dbReference>
<reference evidence="1 2" key="1">
    <citation type="submission" date="2012-08" db="EMBL/GenBank/DDBJ databases">
        <title>Oryza genome evolution.</title>
        <authorList>
            <person name="Wing R.A."/>
        </authorList>
    </citation>
    <scope>NUCLEOTIDE SEQUENCE</scope>
</reference>
<organism evidence="1 2">
    <name type="scientific">Leersia perrieri</name>
    <dbReference type="NCBI Taxonomy" id="77586"/>
    <lineage>
        <taxon>Eukaryota</taxon>
        <taxon>Viridiplantae</taxon>
        <taxon>Streptophyta</taxon>
        <taxon>Embryophyta</taxon>
        <taxon>Tracheophyta</taxon>
        <taxon>Spermatophyta</taxon>
        <taxon>Magnoliopsida</taxon>
        <taxon>Liliopsida</taxon>
        <taxon>Poales</taxon>
        <taxon>Poaceae</taxon>
        <taxon>BOP clade</taxon>
        <taxon>Oryzoideae</taxon>
        <taxon>Oryzeae</taxon>
        <taxon>Oryzinae</taxon>
        <taxon>Leersia</taxon>
    </lineage>
</organism>
<dbReference type="HOGENOM" id="CLU_2545938_0_0_1"/>
<accession>A0A0D9X7K8</accession>